<evidence type="ECO:0000256" key="1">
    <source>
        <dbReference type="SAM" id="MobiDB-lite"/>
    </source>
</evidence>
<protein>
    <submittedName>
        <fullName evidence="2">Uncharacterized protein</fullName>
    </submittedName>
</protein>
<evidence type="ECO:0000313" key="3">
    <source>
        <dbReference type="Proteomes" id="UP000259221"/>
    </source>
</evidence>
<dbReference type="EMBL" id="LRTV01000001">
    <property type="protein sequence ID" value="RFD80470.1"/>
    <property type="molecule type" value="Genomic_DNA"/>
</dbReference>
<dbReference type="OrthoDB" id="3238607at2"/>
<comment type="caution">
    <text evidence="2">The sequence shown here is derived from an EMBL/GenBank/DDBJ whole genome shotgun (WGS) entry which is preliminary data.</text>
</comment>
<dbReference type="AlphaFoldDB" id="A0A3E1J285"/>
<reference evidence="2 3" key="1">
    <citation type="submission" date="2016-02" db="EMBL/GenBank/DDBJ databases">
        <authorList>
            <person name="Alioto T."/>
            <person name="Alioto T."/>
        </authorList>
    </citation>
    <scope>NUCLEOTIDE SEQUENCE [LARGE SCALE GENOMIC DNA]</scope>
    <source>
        <strain evidence="2 3">NR010</strain>
    </source>
</reference>
<dbReference type="Proteomes" id="UP000259221">
    <property type="component" value="Unassembled WGS sequence"/>
</dbReference>
<dbReference type="RefSeq" id="WP_116712067.1">
    <property type="nucleotide sequence ID" value="NZ_LRTV01000001.1"/>
</dbReference>
<proteinExistence type="predicted"/>
<sequence>MSNNGDERKNNEANGDDSVRASFTDAELDNALAGFEREFQDESKENSDSESSDIENSKNAQSDGENQENSALDDAMRDIEEASFEEDLEGLLGNKAKVAMIITYVEPAQLLAAFCKMADVSAKCFDEEQGAVAILKNLKDNGPEEDVKEFVDFFRGMDVMLIVNRADKITAKIYQNGVEPQEIVAPMALAVWSRRVEDLAICMETVDTLAKQDVTMYDSDDLSDFAAYKIFNKYGKR</sequence>
<feature type="compositionally biased region" description="Basic and acidic residues" evidence="1">
    <location>
        <begin position="1"/>
        <end position="11"/>
    </location>
</feature>
<name>A0A3E1J285_GARVA</name>
<gene>
    <name evidence="2" type="ORF">AXE77_02435</name>
</gene>
<accession>A0A3E1J285</accession>
<feature type="region of interest" description="Disordered" evidence="1">
    <location>
        <begin position="1"/>
        <end position="72"/>
    </location>
</feature>
<organism evidence="2 3">
    <name type="scientific">Gardnerella vaginalis</name>
    <dbReference type="NCBI Taxonomy" id="2702"/>
    <lineage>
        <taxon>Bacteria</taxon>
        <taxon>Bacillati</taxon>
        <taxon>Actinomycetota</taxon>
        <taxon>Actinomycetes</taxon>
        <taxon>Bifidobacteriales</taxon>
        <taxon>Bifidobacteriaceae</taxon>
        <taxon>Gardnerella</taxon>
    </lineage>
</organism>
<feature type="compositionally biased region" description="Polar residues" evidence="1">
    <location>
        <begin position="60"/>
        <end position="70"/>
    </location>
</feature>
<feature type="compositionally biased region" description="Basic and acidic residues" evidence="1">
    <location>
        <begin position="35"/>
        <end position="47"/>
    </location>
</feature>
<evidence type="ECO:0000313" key="2">
    <source>
        <dbReference type="EMBL" id="RFD80470.1"/>
    </source>
</evidence>